<keyword evidence="3" id="KW-1185">Reference proteome</keyword>
<protein>
    <submittedName>
        <fullName evidence="2">DUF1311 domain-containing protein</fullName>
    </submittedName>
</protein>
<comment type="caution">
    <text evidence="2">The sequence shown here is derived from an EMBL/GenBank/DDBJ whole genome shotgun (WGS) entry which is preliminary data.</text>
</comment>
<dbReference type="Gene3D" id="1.20.1270.180">
    <property type="match status" value="1"/>
</dbReference>
<evidence type="ECO:0000313" key="2">
    <source>
        <dbReference type="EMBL" id="MBC8747859.1"/>
    </source>
</evidence>
<feature type="domain" description="Lysozyme inhibitor LprI-like N-terminal" evidence="1">
    <location>
        <begin position="14"/>
        <end position="94"/>
    </location>
</feature>
<name>A0ABR7PNL7_9BURK</name>
<reference evidence="2 3" key="1">
    <citation type="submission" date="2019-09" db="EMBL/GenBank/DDBJ databases">
        <title>Paraburkholderia podalyriae sp. nov., A South African Podalyria-associated rhizobium.</title>
        <authorList>
            <person name="Mavima L."/>
            <person name="Beukes C.W."/>
            <person name="Palmer M."/>
            <person name="De Meyer S.E."/>
            <person name="James E.K."/>
            <person name="Maluk M."/>
            <person name="Avontuur J.R."/>
            <person name="Chan W.Y."/>
            <person name="Venter S.N."/>
            <person name="Steenkamp E.T."/>
        </authorList>
    </citation>
    <scope>NUCLEOTIDE SEQUENCE [LARGE SCALE GENOMIC DNA]</scope>
    <source>
        <strain evidence="2 3">WC7.3b</strain>
    </source>
</reference>
<proteinExistence type="predicted"/>
<accession>A0ABR7PNL7</accession>
<sequence>MSEVDAALAHCDAIQSSMSLCAWRDQIVAEQKLERVVEVKVRSSETCKASLEKGPTAWKQRRDAKCEKSASREWAGGSMLPTAVAMCKTAETERMSKAINNARCR</sequence>
<dbReference type="InterPro" id="IPR009739">
    <property type="entry name" value="LprI-like_N"/>
</dbReference>
<dbReference type="EMBL" id="VZQQ01000010">
    <property type="protein sequence ID" value="MBC8747859.1"/>
    <property type="molecule type" value="Genomic_DNA"/>
</dbReference>
<dbReference type="RefSeq" id="WP_187634928.1">
    <property type="nucleotide sequence ID" value="NZ_VZQQ01000010.1"/>
</dbReference>
<dbReference type="Pfam" id="PF07007">
    <property type="entry name" value="LprI"/>
    <property type="match status" value="1"/>
</dbReference>
<evidence type="ECO:0000259" key="1">
    <source>
        <dbReference type="Pfam" id="PF07007"/>
    </source>
</evidence>
<gene>
    <name evidence="2" type="ORF">F6X42_14980</name>
</gene>
<evidence type="ECO:0000313" key="3">
    <source>
        <dbReference type="Proteomes" id="UP000736373"/>
    </source>
</evidence>
<dbReference type="Proteomes" id="UP000736373">
    <property type="component" value="Unassembled WGS sequence"/>
</dbReference>
<organism evidence="2 3">
    <name type="scientific">Paraburkholderia podalyriae</name>
    <dbReference type="NCBI Taxonomy" id="1938811"/>
    <lineage>
        <taxon>Bacteria</taxon>
        <taxon>Pseudomonadati</taxon>
        <taxon>Pseudomonadota</taxon>
        <taxon>Betaproteobacteria</taxon>
        <taxon>Burkholderiales</taxon>
        <taxon>Burkholderiaceae</taxon>
        <taxon>Paraburkholderia</taxon>
    </lineage>
</organism>